<comment type="caution">
    <text evidence="1">The sequence shown here is derived from an EMBL/GenBank/DDBJ whole genome shotgun (WGS) entry which is preliminary data.</text>
</comment>
<name>A0ACC0BZT2_CATRO</name>
<gene>
    <name evidence="1" type="ORF">M9H77_09152</name>
</gene>
<evidence type="ECO:0000313" key="1">
    <source>
        <dbReference type="EMBL" id="KAI5678202.1"/>
    </source>
</evidence>
<sequence length="377" mass="41318">MAAATYDSNPNSAPSYSAPLLRTRQEDSPTRRGNGAGTAPLAVLLGRVTGRRGASMLVRETAARELEERRADWGYSKPVVALDIMWNLAFVIVSIVMLLCTLHEKPNAPIRVWIGGYALQCLVHVVLVWVEYRRRNWGISNRMRAANMGWDEESGEGAGAGAGRNDGSEDEEDSVRPGILGITSRTSVAKRCESVNTMASFLWWIVGFYWVVSGGEVLLQNAPRLYWLAVVFLAFDVFFAIFCVVLACLIGIALCCCLPCIIAILYAVAGQEGASEADLSVLPKYRFQISKDEEKCGAGAGRMVPIETSSGYLANERLLLPEDAECCICLSSYEDGAELHALPCNHHFHATCIVKWLKMNATCPLCKYNILKGNEPV</sequence>
<keyword evidence="2" id="KW-1185">Reference proteome</keyword>
<dbReference type="Proteomes" id="UP001060085">
    <property type="component" value="Linkage Group LG02"/>
</dbReference>
<proteinExistence type="predicted"/>
<protein>
    <submittedName>
        <fullName evidence="1">Uncharacterized protein</fullName>
    </submittedName>
</protein>
<dbReference type="EMBL" id="CM044702">
    <property type="protein sequence ID" value="KAI5678202.1"/>
    <property type="molecule type" value="Genomic_DNA"/>
</dbReference>
<evidence type="ECO:0000313" key="2">
    <source>
        <dbReference type="Proteomes" id="UP001060085"/>
    </source>
</evidence>
<accession>A0ACC0BZT2</accession>
<reference evidence="2" key="1">
    <citation type="journal article" date="2023" name="Nat. Plants">
        <title>Single-cell RNA sequencing provides a high-resolution roadmap for understanding the multicellular compartmentation of specialized metabolism.</title>
        <authorList>
            <person name="Sun S."/>
            <person name="Shen X."/>
            <person name="Li Y."/>
            <person name="Li Y."/>
            <person name="Wang S."/>
            <person name="Li R."/>
            <person name="Zhang H."/>
            <person name="Shen G."/>
            <person name="Guo B."/>
            <person name="Wei J."/>
            <person name="Xu J."/>
            <person name="St-Pierre B."/>
            <person name="Chen S."/>
            <person name="Sun C."/>
        </authorList>
    </citation>
    <scope>NUCLEOTIDE SEQUENCE [LARGE SCALE GENOMIC DNA]</scope>
</reference>
<organism evidence="1 2">
    <name type="scientific">Catharanthus roseus</name>
    <name type="common">Madagascar periwinkle</name>
    <name type="synonym">Vinca rosea</name>
    <dbReference type="NCBI Taxonomy" id="4058"/>
    <lineage>
        <taxon>Eukaryota</taxon>
        <taxon>Viridiplantae</taxon>
        <taxon>Streptophyta</taxon>
        <taxon>Embryophyta</taxon>
        <taxon>Tracheophyta</taxon>
        <taxon>Spermatophyta</taxon>
        <taxon>Magnoliopsida</taxon>
        <taxon>eudicotyledons</taxon>
        <taxon>Gunneridae</taxon>
        <taxon>Pentapetalae</taxon>
        <taxon>asterids</taxon>
        <taxon>lamiids</taxon>
        <taxon>Gentianales</taxon>
        <taxon>Apocynaceae</taxon>
        <taxon>Rauvolfioideae</taxon>
        <taxon>Vinceae</taxon>
        <taxon>Catharanthinae</taxon>
        <taxon>Catharanthus</taxon>
    </lineage>
</organism>